<comment type="caution">
    <text evidence="2">The sequence shown here is derived from an EMBL/GenBank/DDBJ whole genome shotgun (WGS) entry which is preliminary data.</text>
</comment>
<protein>
    <submittedName>
        <fullName evidence="2">Uncharacterized protein</fullName>
    </submittedName>
</protein>
<feature type="region of interest" description="Disordered" evidence="1">
    <location>
        <begin position="24"/>
        <end position="125"/>
    </location>
</feature>
<evidence type="ECO:0000313" key="3">
    <source>
        <dbReference type="Proteomes" id="UP000011021"/>
    </source>
</evidence>
<dbReference type="STRING" id="887898.HMPREF0551_1396"/>
<keyword evidence="3" id="KW-1185">Reference proteome</keyword>
<proteinExistence type="predicted"/>
<dbReference type="EMBL" id="AEQP01000008">
    <property type="protein sequence ID" value="EFV94979.1"/>
    <property type="molecule type" value="Genomic_DNA"/>
</dbReference>
<accession>E7RXI3</accession>
<dbReference type="Proteomes" id="UP000011021">
    <property type="component" value="Unassembled WGS sequence"/>
</dbReference>
<organism evidence="2 3">
    <name type="scientific">Lautropia mirabilis ATCC 51599</name>
    <dbReference type="NCBI Taxonomy" id="887898"/>
    <lineage>
        <taxon>Bacteria</taxon>
        <taxon>Pseudomonadati</taxon>
        <taxon>Pseudomonadota</taxon>
        <taxon>Betaproteobacteria</taxon>
        <taxon>Burkholderiales</taxon>
        <taxon>Burkholderiaceae</taxon>
        <taxon>Lautropia</taxon>
    </lineage>
</organism>
<gene>
    <name evidence="2" type="ORF">HMPREF0551_1396</name>
</gene>
<name>E7RXI3_9BURK</name>
<sequence>MEEPFILTKGPPTLPIGTSLWATPGSAWMRSSFGGTTYQPRKVPAPASAPAPTPAREPPAARPNSVRGNRPNRAWSSRRTEPGHPLWHHCPKAEERHPPQRHPPGCTATLPSTPRNPAAVPDAAGHGACLRRNAPAFIAPNHTGDPTP</sequence>
<dbReference type="HOGENOM" id="CLU_1756556_0_0_4"/>
<feature type="compositionally biased region" description="Pro residues" evidence="1">
    <location>
        <begin position="47"/>
        <end position="61"/>
    </location>
</feature>
<evidence type="ECO:0000256" key="1">
    <source>
        <dbReference type="SAM" id="MobiDB-lite"/>
    </source>
</evidence>
<evidence type="ECO:0000313" key="2">
    <source>
        <dbReference type="EMBL" id="EFV94979.1"/>
    </source>
</evidence>
<dbReference type="AlphaFoldDB" id="E7RXI3"/>
<reference evidence="2 3" key="1">
    <citation type="submission" date="2010-12" db="EMBL/GenBank/DDBJ databases">
        <authorList>
            <person name="Muzny D."/>
            <person name="Qin X."/>
            <person name="Deng J."/>
            <person name="Jiang H."/>
            <person name="Liu Y."/>
            <person name="Qu J."/>
            <person name="Song X.-Z."/>
            <person name="Zhang L."/>
            <person name="Thornton R."/>
            <person name="Coyle M."/>
            <person name="Francisco L."/>
            <person name="Jackson L."/>
            <person name="Javaid M."/>
            <person name="Korchina V."/>
            <person name="Kovar C."/>
            <person name="Mata R."/>
            <person name="Mathew T."/>
            <person name="Ngo R."/>
            <person name="Nguyen L."/>
            <person name="Nguyen N."/>
            <person name="Okwuonu G."/>
            <person name="Ongeri F."/>
            <person name="Pham C."/>
            <person name="Simmons D."/>
            <person name="Wilczek-Boney K."/>
            <person name="Hale W."/>
            <person name="Jakkamsetti A."/>
            <person name="Pham P."/>
            <person name="Ruth R."/>
            <person name="San Lucas F."/>
            <person name="Warren J."/>
            <person name="Zhang J."/>
            <person name="Zhao Z."/>
            <person name="Zhou C."/>
            <person name="Zhu D."/>
            <person name="Lee S."/>
            <person name="Bess C."/>
            <person name="Blankenburg K."/>
            <person name="Forbes L."/>
            <person name="Fu Q."/>
            <person name="Gubbala S."/>
            <person name="Hirani K."/>
            <person name="Jayaseelan J.C."/>
            <person name="Lara F."/>
            <person name="Munidasa M."/>
            <person name="Palculict T."/>
            <person name="Patil S."/>
            <person name="Pu L.-L."/>
            <person name="Saada N."/>
            <person name="Tang L."/>
            <person name="Weissenberger G."/>
            <person name="Zhu Y."/>
            <person name="Hemphill L."/>
            <person name="Shang Y."/>
            <person name="Youmans B."/>
            <person name="Ayvaz T."/>
            <person name="Ross M."/>
            <person name="Santibanez J."/>
            <person name="Aqrawi P."/>
            <person name="Gross S."/>
            <person name="Joshi V."/>
            <person name="Fowler G."/>
            <person name="Nazareth L."/>
            <person name="Reid J."/>
            <person name="Worley K."/>
            <person name="Petrosino J."/>
            <person name="Highlander S."/>
            <person name="Gibbs R."/>
        </authorList>
    </citation>
    <scope>NUCLEOTIDE SEQUENCE [LARGE SCALE GENOMIC DNA]</scope>
    <source>
        <strain evidence="2 3">ATCC 51599</strain>
    </source>
</reference>